<dbReference type="AlphaFoldDB" id="A0A511X771"/>
<accession>A0A511X771</accession>
<feature type="transmembrane region" description="Helical" evidence="1">
    <location>
        <begin position="322"/>
        <end position="345"/>
    </location>
</feature>
<name>A0A511X771_9PROT</name>
<organism evidence="3 4">
    <name type="scientific">Acetobacter nitrogenifigens DSM 23921 = NBRC 105050</name>
    <dbReference type="NCBI Taxonomy" id="1120919"/>
    <lineage>
        <taxon>Bacteria</taxon>
        <taxon>Pseudomonadati</taxon>
        <taxon>Pseudomonadota</taxon>
        <taxon>Alphaproteobacteria</taxon>
        <taxon>Acetobacterales</taxon>
        <taxon>Acetobacteraceae</taxon>
        <taxon>Acetobacter</taxon>
    </lineage>
</organism>
<feature type="transmembrane region" description="Helical" evidence="1">
    <location>
        <begin position="111"/>
        <end position="130"/>
    </location>
</feature>
<dbReference type="PANTHER" id="PTHR23028">
    <property type="entry name" value="ACETYLTRANSFERASE"/>
    <property type="match status" value="1"/>
</dbReference>
<evidence type="ECO:0000313" key="3">
    <source>
        <dbReference type="EMBL" id="GEN58782.1"/>
    </source>
</evidence>
<sequence length="389" mass="42954">MLKTLRWFETVSSASATGNKRRNQGVDVIRGVSIILVVINHMALRIPLARTNLASILPSRLLEAVGSSGHAAVFAFFVISGFLITQTVLGRWKRLDGVRLAQFYALRAARILPCLVALVAVLALLDLMGAPDYVITRPDQSLPRAIFAALFMHMNWYEGHTGYLPGNWDVLWSLSIEEAFYLFFPLICLTVGKRPAIFAVLVGAFALSLPLLLDALSHEPRIWRHKAYAPGMSAIAMGVSAALLARKCPGMKSSALFHLAGWAGLCMTLLMFLADDILSAYLGAGCMLVLTTGVALLLVAFQGGWGNVVLTPWTGWVRRCGVLSYEIYLTHMFVVYTLIRVYAWSGCGLRYAWLWTALALFMSLRLGSIVEKTFSTPARHWFGRRLIAE</sequence>
<feature type="transmembrane region" description="Helical" evidence="1">
    <location>
        <begin position="68"/>
        <end position="90"/>
    </location>
</feature>
<feature type="transmembrane region" description="Helical" evidence="1">
    <location>
        <begin position="256"/>
        <end position="274"/>
    </location>
</feature>
<gene>
    <name evidence="3" type="ORF">ANI02nite_06660</name>
</gene>
<feature type="transmembrane region" description="Helical" evidence="1">
    <location>
        <begin position="170"/>
        <end position="189"/>
    </location>
</feature>
<dbReference type="Proteomes" id="UP000321635">
    <property type="component" value="Unassembled WGS sequence"/>
</dbReference>
<comment type="caution">
    <text evidence="3">The sequence shown here is derived from an EMBL/GenBank/DDBJ whole genome shotgun (WGS) entry which is preliminary data.</text>
</comment>
<dbReference type="EMBL" id="BJYF01000003">
    <property type="protein sequence ID" value="GEN58782.1"/>
    <property type="molecule type" value="Genomic_DNA"/>
</dbReference>
<dbReference type="Pfam" id="PF01757">
    <property type="entry name" value="Acyl_transf_3"/>
    <property type="match status" value="1"/>
</dbReference>
<dbReference type="InterPro" id="IPR002656">
    <property type="entry name" value="Acyl_transf_3_dom"/>
</dbReference>
<feature type="transmembrane region" description="Helical" evidence="1">
    <location>
        <begin position="196"/>
        <end position="215"/>
    </location>
</feature>
<feature type="domain" description="Acyltransferase 3" evidence="2">
    <location>
        <begin position="24"/>
        <end position="361"/>
    </location>
</feature>
<evidence type="ECO:0000313" key="4">
    <source>
        <dbReference type="Proteomes" id="UP000321635"/>
    </source>
</evidence>
<dbReference type="STRING" id="1120919.GCA_000429165_00685"/>
<dbReference type="InterPro" id="IPR050879">
    <property type="entry name" value="Acyltransferase_3"/>
</dbReference>
<feature type="transmembrane region" description="Helical" evidence="1">
    <location>
        <begin position="227"/>
        <end position="244"/>
    </location>
</feature>
<dbReference type="GO" id="GO:0016747">
    <property type="term" value="F:acyltransferase activity, transferring groups other than amino-acyl groups"/>
    <property type="evidence" value="ECO:0007669"/>
    <property type="project" value="InterPro"/>
</dbReference>
<keyword evidence="1" id="KW-1133">Transmembrane helix</keyword>
<feature type="transmembrane region" description="Helical" evidence="1">
    <location>
        <begin position="280"/>
        <end position="301"/>
    </location>
</feature>
<proteinExistence type="predicted"/>
<keyword evidence="3" id="KW-0012">Acyltransferase</keyword>
<keyword evidence="4" id="KW-1185">Reference proteome</keyword>
<evidence type="ECO:0000256" key="1">
    <source>
        <dbReference type="SAM" id="Phobius"/>
    </source>
</evidence>
<keyword evidence="3" id="KW-0808">Transferase</keyword>
<dbReference type="GO" id="GO:0000271">
    <property type="term" value="P:polysaccharide biosynthetic process"/>
    <property type="evidence" value="ECO:0007669"/>
    <property type="project" value="TreeGrafter"/>
</dbReference>
<keyword evidence="1" id="KW-0472">Membrane</keyword>
<dbReference type="RefSeq" id="WP_051291886.1">
    <property type="nucleotide sequence ID" value="NZ_AUBI01000002.1"/>
</dbReference>
<dbReference type="GO" id="GO:0016020">
    <property type="term" value="C:membrane"/>
    <property type="evidence" value="ECO:0007669"/>
    <property type="project" value="TreeGrafter"/>
</dbReference>
<feature type="transmembrane region" description="Helical" evidence="1">
    <location>
        <begin position="28"/>
        <end position="48"/>
    </location>
</feature>
<keyword evidence="1" id="KW-0812">Transmembrane</keyword>
<dbReference type="PANTHER" id="PTHR23028:SF53">
    <property type="entry name" value="ACYL_TRANSF_3 DOMAIN-CONTAINING PROTEIN"/>
    <property type="match status" value="1"/>
</dbReference>
<dbReference type="OrthoDB" id="9796461at2"/>
<protein>
    <submittedName>
        <fullName evidence="3">Acyltransferase</fullName>
    </submittedName>
</protein>
<reference evidence="3 4" key="1">
    <citation type="submission" date="2019-07" db="EMBL/GenBank/DDBJ databases">
        <title>Whole genome shotgun sequence of Acetobacter nitrogenifigens NBRC 105050.</title>
        <authorList>
            <person name="Hosoyama A."/>
            <person name="Uohara A."/>
            <person name="Ohji S."/>
            <person name="Ichikawa N."/>
        </authorList>
    </citation>
    <scope>NUCLEOTIDE SEQUENCE [LARGE SCALE GENOMIC DNA]</scope>
    <source>
        <strain evidence="3 4">NBRC 105050</strain>
    </source>
</reference>
<evidence type="ECO:0000259" key="2">
    <source>
        <dbReference type="Pfam" id="PF01757"/>
    </source>
</evidence>
<feature type="transmembrane region" description="Helical" evidence="1">
    <location>
        <begin position="351"/>
        <end position="370"/>
    </location>
</feature>